<proteinExistence type="predicted"/>
<dbReference type="Pfam" id="PF11292">
    <property type="entry name" value="DUF3093"/>
    <property type="match status" value="1"/>
</dbReference>
<keyword evidence="1" id="KW-0812">Transmembrane</keyword>
<dbReference type="OrthoDB" id="3217020at2"/>
<evidence type="ECO:0000313" key="2">
    <source>
        <dbReference type="EMBL" id="TPW76177.1"/>
    </source>
</evidence>
<dbReference type="AlphaFoldDB" id="A0A506Y426"/>
<feature type="transmembrane region" description="Helical" evidence="1">
    <location>
        <begin position="38"/>
        <end position="61"/>
    </location>
</feature>
<protein>
    <submittedName>
        <fullName evidence="2">DUF3093 domain-containing protein</fullName>
    </submittedName>
</protein>
<accession>A0A506Y426</accession>
<dbReference type="Proteomes" id="UP000316252">
    <property type="component" value="Unassembled WGS sequence"/>
</dbReference>
<keyword evidence="1" id="KW-0472">Membrane</keyword>
<comment type="caution">
    <text evidence="2">The sequence shown here is derived from an EMBL/GenBank/DDBJ whole genome shotgun (WGS) entry which is preliminary data.</text>
</comment>
<organism evidence="2 3">
    <name type="scientific">Schumannella soli</name>
    <dbReference type="NCBI Taxonomy" id="2590779"/>
    <lineage>
        <taxon>Bacteria</taxon>
        <taxon>Bacillati</taxon>
        <taxon>Actinomycetota</taxon>
        <taxon>Actinomycetes</taxon>
        <taxon>Micrococcales</taxon>
        <taxon>Microbacteriaceae</taxon>
        <taxon>Schumannella</taxon>
    </lineage>
</organism>
<keyword evidence="1" id="KW-1133">Transmembrane helix</keyword>
<dbReference type="InterPro" id="IPR021443">
    <property type="entry name" value="DUF3093"/>
</dbReference>
<sequence length="146" mass="16042">MEIYRERLSPTPWLFVATALLIPASLLVFLPISMVAGVIAAIVSYAAAVVILLATTPKLVVTSDELIAGRARLPRDVVGEVSAYRGAEATLQRGRLLDARAWLLIRGWIHPVVKVELRDDEDPTPYWLVSTRRPDELVAALARSSD</sequence>
<reference evidence="2 3" key="1">
    <citation type="submission" date="2019-06" db="EMBL/GenBank/DDBJ databases">
        <authorList>
            <person name="Li F."/>
        </authorList>
    </citation>
    <scope>NUCLEOTIDE SEQUENCE [LARGE SCALE GENOMIC DNA]</scope>
    <source>
        <strain evidence="2 3">10F1D-1</strain>
    </source>
</reference>
<evidence type="ECO:0000256" key="1">
    <source>
        <dbReference type="SAM" id="Phobius"/>
    </source>
</evidence>
<name>A0A506Y426_9MICO</name>
<gene>
    <name evidence="2" type="ORF">FJ657_10240</name>
</gene>
<feature type="transmembrane region" description="Helical" evidence="1">
    <location>
        <begin position="12"/>
        <end position="32"/>
    </location>
</feature>
<dbReference type="RefSeq" id="WP_141163533.1">
    <property type="nucleotide sequence ID" value="NZ_VHQG01000002.1"/>
</dbReference>
<dbReference type="EMBL" id="VHQG01000002">
    <property type="protein sequence ID" value="TPW76177.1"/>
    <property type="molecule type" value="Genomic_DNA"/>
</dbReference>
<evidence type="ECO:0000313" key="3">
    <source>
        <dbReference type="Proteomes" id="UP000316252"/>
    </source>
</evidence>
<keyword evidence="3" id="KW-1185">Reference proteome</keyword>